<reference evidence="2 3" key="1">
    <citation type="submission" date="2014-04" db="EMBL/GenBank/DDBJ databases">
        <title>Genome evolution of avian class.</title>
        <authorList>
            <person name="Zhang G."/>
            <person name="Li C."/>
        </authorList>
    </citation>
    <scope>NUCLEOTIDE SEQUENCE [LARGE SCALE GENOMIC DNA]</scope>
    <source>
        <strain evidence="2">BGI_N324</strain>
    </source>
</reference>
<evidence type="ECO:0000259" key="1">
    <source>
        <dbReference type="Pfam" id="PF02093"/>
    </source>
</evidence>
<dbReference type="SUPFAM" id="SSF47943">
    <property type="entry name" value="Retrovirus capsid protein, N-terminal core domain"/>
    <property type="match status" value="1"/>
</dbReference>
<keyword evidence="3" id="KW-1185">Reference proteome</keyword>
<dbReference type="GO" id="GO:0019068">
    <property type="term" value="P:virion assembly"/>
    <property type="evidence" value="ECO:0007669"/>
    <property type="project" value="InterPro"/>
</dbReference>
<accession>A0A091L6I8</accession>
<dbReference type="InterPro" id="IPR050462">
    <property type="entry name" value="Retroviral_Gag-Pol_poly"/>
</dbReference>
<proteinExistence type="predicted"/>
<dbReference type="AlphaFoldDB" id="A0A091L6I8"/>
<feature type="non-terminal residue" evidence="2">
    <location>
        <position position="1"/>
    </location>
</feature>
<name>A0A091L6I8_9AVES</name>
<dbReference type="InterPro" id="IPR003036">
    <property type="entry name" value="Gag_P30"/>
</dbReference>
<dbReference type="InterPro" id="IPR008919">
    <property type="entry name" value="Retrov_capsid_N"/>
</dbReference>
<dbReference type="Gene3D" id="1.10.375.10">
    <property type="entry name" value="Human Immunodeficiency Virus Type 1 Capsid Protein"/>
    <property type="match status" value="1"/>
</dbReference>
<gene>
    <name evidence="2" type="ORF">N324_08015</name>
</gene>
<organism evidence="2 3">
    <name type="scientific">Chlamydotis macqueenii</name>
    <name type="common">Macqueen's bustard</name>
    <dbReference type="NCBI Taxonomy" id="187382"/>
    <lineage>
        <taxon>Eukaryota</taxon>
        <taxon>Metazoa</taxon>
        <taxon>Chordata</taxon>
        <taxon>Craniata</taxon>
        <taxon>Vertebrata</taxon>
        <taxon>Euteleostomi</taxon>
        <taxon>Archelosauria</taxon>
        <taxon>Archosauria</taxon>
        <taxon>Dinosauria</taxon>
        <taxon>Saurischia</taxon>
        <taxon>Theropoda</taxon>
        <taxon>Coelurosauria</taxon>
        <taxon>Aves</taxon>
        <taxon>Neognathae</taxon>
        <taxon>Neoaves</taxon>
        <taxon>Otidimorphae</taxon>
        <taxon>Otidiformes</taxon>
        <taxon>Otididae</taxon>
        <taxon>Chlamydotis</taxon>
    </lineage>
</organism>
<evidence type="ECO:0000313" key="3">
    <source>
        <dbReference type="Proteomes" id="UP000053330"/>
    </source>
</evidence>
<sequence length="145" mass="17161">GTMKIKIPFTGANLKEWKEVAREYHNDPINTAQKFKFIVKQHNPYWSDIQLLLDCLTETEKQLIIKTAGELAKEHYDIKGGNYREWFPLLDPTWDPNRSTDMERLQTYQEWIFRGVEKAIPRTINWAMLYAVREGPSEKPSQFLD</sequence>
<dbReference type="Proteomes" id="UP000053330">
    <property type="component" value="Unassembled WGS sequence"/>
</dbReference>
<dbReference type="PANTHER" id="PTHR33166">
    <property type="entry name" value="GAG_P30 DOMAIN-CONTAINING PROTEIN"/>
    <property type="match status" value="1"/>
</dbReference>
<dbReference type="EMBL" id="KK740553">
    <property type="protein sequence ID" value="KFP38571.1"/>
    <property type="molecule type" value="Genomic_DNA"/>
</dbReference>
<feature type="non-terminal residue" evidence="2">
    <location>
        <position position="145"/>
    </location>
</feature>
<protein>
    <recommendedName>
        <fullName evidence="1">Core shell protein Gag P30 domain-containing protein</fullName>
    </recommendedName>
</protein>
<dbReference type="Pfam" id="PF02093">
    <property type="entry name" value="Gag_p30"/>
    <property type="match status" value="1"/>
</dbReference>
<feature type="domain" description="Core shell protein Gag P30" evidence="1">
    <location>
        <begin position="13"/>
        <end position="145"/>
    </location>
</feature>
<evidence type="ECO:0000313" key="2">
    <source>
        <dbReference type="EMBL" id="KFP38571.1"/>
    </source>
</evidence>